<dbReference type="Pfam" id="PF20310">
    <property type="entry name" value="HTH_Tnp_2"/>
    <property type="match status" value="1"/>
</dbReference>
<dbReference type="STRING" id="1802559.A2372_00635"/>
<evidence type="ECO:0000313" key="1">
    <source>
        <dbReference type="EMBL" id="OGM92690.1"/>
    </source>
</evidence>
<sequence length="146" mass="16632">MSKRILTQEEQETLRHNHNVASCSAKSISFAPAFKQRAIREYKEGVSPQEIFSAMGLPLSLIGRKTPSNCLKEWLAIERKQGIDALLSDGRGRHGKTGRKRIERVDKSKMTKDERIAYLEAENDFLAQLRGIPRTSFKYRPGNDTQ</sequence>
<dbReference type="EMBL" id="MGIT01000003">
    <property type="protein sequence ID" value="OGM92690.1"/>
    <property type="molecule type" value="Genomic_DNA"/>
</dbReference>
<dbReference type="AlphaFoldDB" id="A0A1F8DVP8"/>
<protein>
    <submittedName>
        <fullName evidence="1">Uncharacterized protein</fullName>
    </submittedName>
</protein>
<evidence type="ECO:0000313" key="2">
    <source>
        <dbReference type="Proteomes" id="UP000176422"/>
    </source>
</evidence>
<organism evidence="1 2">
    <name type="scientific">Candidatus Wolfebacteria bacterium RIFOXYB1_FULL_54_12</name>
    <dbReference type="NCBI Taxonomy" id="1802559"/>
    <lineage>
        <taxon>Bacteria</taxon>
        <taxon>Candidatus Wolfeibacteriota</taxon>
    </lineage>
</organism>
<accession>A0A1F8DVP8</accession>
<name>A0A1F8DVP8_9BACT</name>
<proteinExistence type="predicted"/>
<gene>
    <name evidence="1" type="ORF">A2372_00635</name>
</gene>
<comment type="caution">
    <text evidence="1">The sequence shown here is derived from an EMBL/GenBank/DDBJ whole genome shotgun (WGS) entry which is preliminary data.</text>
</comment>
<reference evidence="1 2" key="1">
    <citation type="journal article" date="2016" name="Nat. Commun.">
        <title>Thousands of microbial genomes shed light on interconnected biogeochemical processes in an aquifer system.</title>
        <authorList>
            <person name="Anantharaman K."/>
            <person name="Brown C.T."/>
            <person name="Hug L.A."/>
            <person name="Sharon I."/>
            <person name="Castelle C.J."/>
            <person name="Probst A.J."/>
            <person name="Thomas B.C."/>
            <person name="Singh A."/>
            <person name="Wilkins M.J."/>
            <person name="Karaoz U."/>
            <person name="Brodie E.L."/>
            <person name="Williams K.H."/>
            <person name="Hubbard S.S."/>
            <person name="Banfield J.F."/>
        </authorList>
    </citation>
    <scope>NUCLEOTIDE SEQUENCE [LARGE SCALE GENOMIC DNA]</scope>
</reference>
<dbReference type="InterPro" id="IPR046929">
    <property type="entry name" value="HTH_Tnp"/>
</dbReference>
<dbReference type="Proteomes" id="UP000176422">
    <property type="component" value="Unassembled WGS sequence"/>
</dbReference>